<evidence type="ECO:0000259" key="8">
    <source>
        <dbReference type="PROSITE" id="PS51202"/>
    </source>
</evidence>
<feature type="transmembrane region" description="Helical" evidence="7">
    <location>
        <begin position="101"/>
        <end position="117"/>
    </location>
</feature>
<feature type="transmembrane region" description="Helical" evidence="7">
    <location>
        <begin position="12"/>
        <end position="30"/>
    </location>
</feature>
<evidence type="ECO:0000256" key="3">
    <source>
        <dbReference type="ARBA" id="ARBA00022692"/>
    </source>
</evidence>
<reference evidence="9 10" key="1">
    <citation type="submission" date="2016-10" db="EMBL/GenBank/DDBJ databases">
        <authorList>
            <person name="de Groot N.N."/>
        </authorList>
    </citation>
    <scope>NUCLEOTIDE SEQUENCE [LARGE SCALE GENOMIC DNA]</scope>
    <source>
        <strain evidence="9 10">DSM 16199</strain>
    </source>
</reference>
<feature type="transmembrane region" description="Helical" evidence="7">
    <location>
        <begin position="540"/>
        <end position="558"/>
    </location>
</feature>
<dbReference type="GO" id="GO:0006813">
    <property type="term" value="P:potassium ion transport"/>
    <property type="evidence" value="ECO:0007669"/>
    <property type="project" value="InterPro"/>
</dbReference>
<feature type="transmembrane region" description="Helical" evidence="7">
    <location>
        <begin position="485"/>
        <end position="506"/>
    </location>
</feature>
<comment type="subcellular location">
    <subcellularLocation>
        <location evidence="1">Membrane</location>
        <topology evidence="1">Multi-pass membrane protein</topology>
    </subcellularLocation>
</comment>
<feature type="transmembrane region" description="Helical" evidence="7">
    <location>
        <begin position="410"/>
        <end position="443"/>
    </location>
</feature>
<evidence type="ECO:0000313" key="9">
    <source>
        <dbReference type="EMBL" id="SFL32335.1"/>
    </source>
</evidence>
<dbReference type="Pfam" id="PF03600">
    <property type="entry name" value="CitMHS"/>
    <property type="match status" value="1"/>
</dbReference>
<dbReference type="GO" id="GO:0005886">
    <property type="term" value="C:plasma membrane"/>
    <property type="evidence" value="ECO:0007669"/>
    <property type="project" value="TreeGrafter"/>
</dbReference>
<accession>A0A1I4GQT2</accession>
<dbReference type="STRING" id="195913.SAMN04488004_11415"/>
<dbReference type="SUPFAM" id="SSF116726">
    <property type="entry name" value="TrkA C-terminal domain-like"/>
    <property type="match status" value="2"/>
</dbReference>
<feature type="transmembrane region" description="Helical" evidence="7">
    <location>
        <begin position="148"/>
        <end position="170"/>
    </location>
</feature>
<proteinExistence type="predicted"/>
<dbReference type="PROSITE" id="PS01271">
    <property type="entry name" value="NA_SULFATE"/>
    <property type="match status" value="1"/>
</dbReference>
<feature type="transmembrane region" description="Helical" evidence="7">
    <location>
        <begin position="578"/>
        <end position="598"/>
    </location>
</feature>
<feature type="transmembrane region" description="Helical" evidence="7">
    <location>
        <begin position="190"/>
        <end position="210"/>
    </location>
</feature>
<keyword evidence="5 7" id="KW-1133">Transmembrane helix</keyword>
<dbReference type="Proteomes" id="UP000199550">
    <property type="component" value="Unassembled WGS sequence"/>
</dbReference>
<sequence>MDPMTDFIPADWAPLVALGLLVLLLVTFIWEKYPPEVTAAGAAALFIVLGLVPVDQVLGVFSNSAPITIAAMFVLSGALVRTGLLEELSNRIITLAGQRPFVAGAAFVAATVIGSAFVNNTPIVLVLIPVVIRLARSLGIAETRLLIPLSYVAILGGTLTLIGTSTNILISGVATDQGLEAFGIFEIMPVGLIAIATGLATLAVLGPLLLPARRGTMDNTAKDDSVYLTEVRVTEDFASLGKLLPEVVVFSHAGVQVTAIRKGGRLRRDGLDTHEVSAGDEIVIRASMSELLTLHGVPGLVTGYRRGAAPTGAPDGDLVIAEAMVTGGSRAGSQTLDQMSIGYRHGMRVLGAYRHGHQMGPDLRSARLRAADSLLLEGTQGAFEQLSSAGDMMTVTLSSGRAYRRGRAPIALLALLAVVGLAALNVAPIAIVSLVAVALILILRCIDSEEAWGAIDAQILVLIFAMLIVGVGLQETGAVQLIVDTLAPVLDGLPPILLLAAIYAVTSILTEMVTNSAVAVILTPIAVGLAAQAGIDPRPLVVAVMFGASASFATPIGYQTNTLVYGAGDYRFTDFLKIGVPMNLIVGAASVIAIPLFFPF</sequence>
<dbReference type="PANTHER" id="PTHR43652:SF2">
    <property type="entry name" value="BASIC AMINO ACID ANTIPORTER YFCC-RELATED"/>
    <property type="match status" value="1"/>
</dbReference>
<evidence type="ECO:0000256" key="2">
    <source>
        <dbReference type="ARBA" id="ARBA00022448"/>
    </source>
</evidence>
<evidence type="ECO:0000256" key="5">
    <source>
        <dbReference type="ARBA" id="ARBA00022989"/>
    </source>
</evidence>
<evidence type="ECO:0000313" key="10">
    <source>
        <dbReference type="Proteomes" id="UP000199550"/>
    </source>
</evidence>
<evidence type="ECO:0000256" key="7">
    <source>
        <dbReference type="SAM" id="Phobius"/>
    </source>
</evidence>
<keyword evidence="10" id="KW-1185">Reference proteome</keyword>
<keyword evidence="3 7" id="KW-0812">Transmembrane</keyword>
<dbReference type="GO" id="GO:0008324">
    <property type="term" value="F:monoatomic cation transmembrane transporter activity"/>
    <property type="evidence" value="ECO:0007669"/>
    <property type="project" value="InterPro"/>
</dbReference>
<evidence type="ECO:0000256" key="6">
    <source>
        <dbReference type="ARBA" id="ARBA00023136"/>
    </source>
</evidence>
<evidence type="ECO:0000256" key="1">
    <source>
        <dbReference type="ARBA" id="ARBA00004141"/>
    </source>
</evidence>
<feature type="transmembrane region" description="Helical" evidence="7">
    <location>
        <begin position="455"/>
        <end position="473"/>
    </location>
</feature>
<feature type="transmembrane region" description="Helical" evidence="7">
    <location>
        <begin position="512"/>
        <end position="533"/>
    </location>
</feature>
<protein>
    <submittedName>
        <fullName evidence="9">Citrate transporter</fullName>
    </submittedName>
</protein>
<organism evidence="9 10">
    <name type="scientific">Loktanella salsilacus</name>
    <dbReference type="NCBI Taxonomy" id="195913"/>
    <lineage>
        <taxon>Bacteria</taxon>
        <taxon>Pseudomonadati</taxon>
        <taxon>Pseudomonadota</taxon>
        <taxon>Alphaproteobacteria</taxon>
        <taxon>Rhodobacterales</taxon>
        <taxon>Roseobacteraceae</taxon>
        <taxon>Loktanella</taxon>
    </lineage>
</organism>
<dbReference type="InterPro" id="IPR051679">
    <property type="entry name" value="DASS-Related_Transporters"/>
</dbReference>
<dbReference type="Gene3D" id="3.30.70.1450">
    <property type="entry name" value="Regulator of K+ conductance, C-terminal domain"/>
    <property type="match status" value="1"/>
</dbReference>
<dbReference type="InterPro" id="IPR006037">
    <property type="entry name" value="RCK_C"/>
</dbReference>
<keyword evidence="2" id="KW-0813">Transport</keyword>
<dbReference type="AlphaFoldDB" id="A0A1I4GQT2"/>
<keyword evidence="4" id="KW-0677">Repeat</keyword>
<gene>
    <name evidence="9" type="ORF">SAMN04488004_11415</name>
</gene>
<keyword evidence="6 7" id="KW-0472">Membrane</keyword>
<dbReference type="InterPro" id="IPR004680">
    <property type="entry name" value="Cit_transptr-like_dom"/>
</dbReference>
<feature type="domain" description="RCK C-terminal" evidence="8">
    <location>
        <begin position="306"/>
        <end position="392"/>
    </location>
</feature>
<evidence type="ECO:0000256" key="4">
    <source>
        <dbReference type="ARBA" id="ARBA00022737"/>
    </source>
</evidence>
<dbReference type="PROSITE" id="PS51202">
    <property type="entry name" value="RCK_C"/>
    <property type="match status" value="1"/>
</dbReference>
<name>A0A1I4GQT2_9RHOB</name>
<dbReference type="EMBL" id="FOTF01000014">
    <property type="protein sequence ID" value="SFL32335.1"/>
    <property type="molecule type" value="Genomic_DNA"/>
</dbReference>
<dbReference type="InterPro" id="IPR031312">
    <property type="entry name" value="Na/sul_symport_CS"/>
</dbReference>
<feature type="transmembrane region" description="Helical" evidence="7">
    <location>
        <begin position="60"/>
        <end position="80"/>
    </location>
</feature>
<dbReference type="InterPro" id="IPR036721">
    <property type="entry name" value="RCK_C_sf"/>
</dbReference>
<dbReference type="PANTHER" id="PTHR43652">
    <property type="entry name" value="BASIC AMINO ACID ANTIPORTER YFCC-RELATED"/>
    <property type="match status" value="1"/>
</dbReference>
<feature type="transmembrane region" description="Helical" evidence="7">
    <location>
        <begin position="37"/>
        <end position="54"/>
    </location>
</feature>